<evidence type="ECO:0000256" key="3">
    <source>
        <dbReference type="PROSITE-ProRule" id="PRU00175"/>
    </source>
</evidence>
<dbReference type="PANTHER" id="PTHR35596">
    <property type="entry name" value="DUF2263 DOMAIN-CONTAINING PROTEIN"/>
    <property type="match status" value="1"/>
</dbReference>
<keyword evidence="2" id="KW-0862">Zinc</keyword>
<feature type="domain" description="RING-type" evidence="5">
    <location>
        <begin position="9"/>
        <end position="53"/>
    </location>
</feature>
<proteinExistence type="predicted"/>
<name>A0A819EK96_9BILA</name>
<dbReference type="SMART" id="SM00184">
    <property type="entry name" value="RING"/>
    <property type="match status" value="1"/>
</dbReference>
<organism evidence="6 7">
    <name type="scientific">Adineta steineri</name>
    <dbReference type="NCBI Taxonomy" id="433720"/>
    <lineage>
        <taxon>Eukaryota</taxon>
        <taxon>Metazoa</taxon>
        <taxon>Spiralia</taxon>
        <taxon>Gnathifera</taxon>
        <taxon>Rotifera</taxon>
        <taxon>Eurotatoria</taxon>
        <taxon>Bdelloidea</taxon>
        <taxon>Adinetida</taxon>
        <taxon>Adinetidae</taxon>
        <taxon>Adineta</taxon>
    </lineage>
</organism>
<dbReference type="InterPro" id="IPR013083">
    <property type="entry name" value="Znf_RING/FYVE/PHD"/>
</dbReference>
<dbReference type="EMBL" id="CAJOBB010001391">
    <property type="protein sequence ID" value="CAF3850670.1"/>
    <property type="molecule type" value="Genomic_DNA"/>
</dbReference>
<evidence type="ECO:0000256" key="1">
    <source>
        <dbReference type="ARBA" id="ARBA00022771"/>
    </source>
</evidence>
<dbReference type="Pfam" id="PF10283">
    <property type="entry name" value="zf-CCHH"/>
    <property type="match status" value="1"/>
</dbReference>
<dbReference type="InterPro" id="IPR001841">
    <property type="entry name" value="Znf_RING"/>
</dbReference>
<evidence type="ECO:0000313" key="7">
    <source>
        <dbReference type="Proteomes" id="UP000663868"/>
    </source>
</evidence>
<evidence type="ECO:0000256" key="2">
    <source>
        <dbReference type="ARBA" id="ARBA00022833"/>
    </source>
</evidence>
<accession>A0A819EK96</accession>
<dbReference type="SUPFAM" id="SSF57850">
    <property type="entry name" value="RING/U-box"/>
    <property type="match status" value="1"/>
</dbReference>
<comment type="caution">
    <text evidence="6">The sequence shown here is derived from an EMBL/GenBank/DDBJ whole genome shotgun (WGS) entry which is preliminary data.</text>
</comment>
<evidence type="ECO:0000313" key="6">
    <source>
        <dbReference type="EMBL" id="CAF3850670.1"/>
    </source>
</evidence>
<dbReference type="Pfam" id="PF10021">
    <property type="entry name" value="PARG_cat_microb"/>
    <property type="match status" value="1"/>
</dbReference>
<dbReference type="PANTHER" id="PTHR35596:SF1">
    <property type="entry name" value="MICROBIAL-TYPE PARG CATALYTIC DOMAIN-CONTAINING PROTEIN"/>
    <property type="match status" value="1"/>
</dbReference>
<dbReference type="InterPro" id="IPR019406">
    <property type="entry name" value="APLF_PBZ"/>
</dbReference>
<dbReference type="InterPro" id="IPR019261">
    <property type="entry name" value="PARG_cat_microbial"/>
</dbReference>
<gene>
    <name evidence="6" type="ORF">KXQ929_LOCUS20080</name>
</gene>
<dbReference type="GO" id="GO:0008270">
    <property type="term" value="F:zinc ion binding"/>
    <property type="evidence" value="ECO:0007669"/>
    <property type="project" value="UniProtKB-KW"/>
</dbReference>
<keyword evidence="1 3" id="KW-0479">Metal-binding</keyword>
<feature type="region of interest" description="Disordered" evidence="4">
    <location>
        <begin position="68"/>
        <end position="102"/>
    </location>
</feature>
<dbReference type="Gene3D" id="3.40.220.10">
    <property type="entry name" value="Leucine Aminopeptidase, subunit E, domain 1"/>
    <property type="match status" value="1"/>
</dbReference>
<dbReference type="PROSITE" id="PS50089">
    <property type="entry name" value="ZF_RING_2"/>
    <property type="match status" value="1"/>
</dbReference>
<protein>
    <recommendedName>
        <fullName evidence="5">RING-type domain-containing protein</fullName>
    </recommendedName>
</protein>
<evidence type="ECO:0000256" key="4">
    <source>
        <dbReference type="SAM" id="MobiDB-lite"/>
    </source>
</evidence>
<dbReference type="Gene3D" id="3.30.40.10">
    <property type="entry name" value="Zinc/RING finger domain, C3HC4 (zinc finger)"/>
    <property type="match status" value="1"/>
</dbReference>
<evidence type="ECO:0000259" key="5">
    <source>
        <dbReference type="PROSITE" id="PS50089"/>
    </source>
</evidence>
<dbReference type="InterPro" id="IPR043472">
    <property type="entry name" value="Macro_dom-like"/>
</dbReference>
<sequence length="1683" mass="193525">MPLHGVDQCSICQCDLNSSKFEEVTTKCGHIFHYECAKKRIDRYQKSDCQVCRRPRALGDALEEYNRRKTQTSSGQSFNPVHMPDFKTSRPMSPPRPRFDDRKISKKGHLTYRLLLHPVPKTCSIRTITNHSVFDGKVSNYEQYGENLILDLSSKTIFEQCIHYAAVKIENYLFHMEEYVGTHEPTSMAEINAETWYKTEMLRYQPDIKQFMSNLQHIIFHSRWNAQIWLEQFQRIASHHNHKICDLLRMTVMLNTIGTICQRSYTINDREIRLKVDNQMKTIIYDHRSKLVHAGEIPITVTPYKTTVVEVVKDNGIDVCERLVKNGKRPLLLQMTNWKYPGSEYQSNNATQEECLFRQSDYLRSLNVDLDRVHQERPNRVHCSADCRLNSLSDQKDLHRIDEFGAIYTSGVTIFRRGEENGYAYMEKPVENVCVITTSAYDKPSLVNDMLPTKYAVGTRKKIENIFAIAYHHKHDCLVLSSFACEINENPVDHIVQLFSSVIEQYGGFFKSILFAIPDDHDLNRHPNSKRTYRTFQKLDGTVNSITLMKRANTIFGPYRILSDDKMANHICICDLPPCQFGGKCNERMNPAHIQKFSHPPVCVKASLTGKCDQMDNVVHISSYLHQVQCRYGGECREIDNEKHSQQFEHPSFCSAGGTCANVSEEHLRNHRHLPLCNYGRDCLDLKKQIRAHCNSYRHCTPNCPHKDYCADFHDKKHMDTYQHPFPPVCPFTPYHCQFHNELTQASDSHKVSNEAQQHCLDFAHLCRFGRNCTSTNSLHTRTSVHVARCLCPNGDKCALLNQEEHLNSFTHETIFDIRRLCKFSNECRDRGKLEHTSKFRHDLRSDDSGVVRCFSLNKDIDFVQNQTATLTRVQNYIDSQKWEPLSSESILQKILRWIRTVQPVHRCNPVIFESIILHGHVMSRSYMEKLKRPHFVANSILHHSRIRRIEALSVQSMEHRTKEYITALVEAEFDKNGFPSSGQPTTTTTTDKAIDTTLTNASNHAIATKRKENLISASISSNDMDVIRRITMEIAQASIKLHSNPAGIGYSRDVLLGTDRTIFSVLGPHLGHYYGDVIIVFKREILHHPDAEFSIQAGTSFASGNAYSWRPWLGSDPGSDDERIKLFHHSKFHASVPGYDYAVALELMAMTSSYFNKATMNIDLQTIIQRWLLVDSHQNIEAHLPQLIPLDYIDHIYMPQNIFDSLNQSTRTSIKAVFGNRITITQHESVDKPDGVFGPTPPTQARADYQDFVVKELIQRFGNRDEKSQPRPVGGFVVTIPSTSFTEHSVLPLRISQAYKQYCRDHKTSSVDKTIFIYWQVMNGDMMLTLSNEHIDLHQEKPNFNCLICYVAETPESKNTQYHEQPSYLNIGSPFQHDLVMKKHTYAASSNRFYVGCNTGDFLTLCLEIQLSTGKVILSHAGSNSLYNRTTITYKSDKSQLDLAALEFLHVSAGTRIVPIRNLMICFEKQNDLHPTADTKFSKKSSALDEMDVLLPSKSMTSLVPCSNNVNCLLQLADNANTHNAKYSHPCRFSELCRNREAHLTHESHRVPFCKHDEKCNKLIDAFHRAEYRHTGMPDFLIPCRFKERCDDRSDKHRMRYSHGEQVFGVRTKISLDDGTSHSSTLHGVHRPCQNHRIPCKWGSNCRDVSDAHHCDKYSHPESEPEDDDVEITDEFKNDCEF</sequence>
<keyword evidence="1 3" id="KW-0863">Zinc-finger</keyword>
<reference evidence="6" key="1">
    <citation type="submission" date="2021-02" db="EMBL/GenBank/DDBJ databases">
        <authorList>
            <person name="Nowell W R."/>
        </authorList>
    </citation>
    <scope>NUCLEOTIDE SEQUENCE</scope>
</reference>
<dbReference type="Proteomes" id="UP000663868">
    <property type="component" value="Unassembled WGS sequence"/>
</dbReference>